<organism evidence="1 2">
    <name type="scientific">Lindgomyces ingoldianus</name>
    <dbReference type="NCBI Taxonomy" id="673940"/>
    <lineage>
        <taxon>Eukaryota</taxon>
        <taxon>Fungi</taxon>
        <taxon>Dikarya</taxon>
        <taxon>Ascomycota</taxon>
        <taxon>Pezizomycotina</taxon>
        <taxon>Dothideomycetes</taxon>
        <taxon>Pleosporomycetidae</taxon>
        <taxon>Pleosporales</taxon>
        <taxon>Lindgomycetaceae</taxon>
        <taxon>Lindgomyces</taxon>
    </lineage>
</organism>
<accession>A0ACB6QN70</accession>
<keyword evidence="2" id="KW-1185">Reference proteome</keyword>
<comment type="caution">
    <text evidence="1">The sequence shown here is derived from an EMBL/GenBank/DDBJ whole genome shotgun (WGS) entry which is preliminary data.</text>
</comment>
<dbReference type="Proteomes" id="UP000799755">
    <property type="component" value="Unassembled WGS sequence"/>
</dbReference>
<gene>
    <name evidence="1" type="ORF">BDR25DRAFT_231813</name>
</gene>
<reference evidence="1" key="1">
    <citation type="journal article" date="2020" name="Stud. Mycol.">
        <title>101 Dothideomycetes genomes: a test case for predicting lifestyles and emergence of pathogens.</title>
        <authorList>
            <person name="Haridas S."/>
            <person name="Albert R."/>
            <person name="Binder M."/>
            <person name="Bloem J."/>
            <person name="Labutti K."/>
            <person name="Salamov A."/>
            <person name="Andreopoulos B."/>
            <person name="Baker S."/>
            <person name="Barry K."/>
            <person name="Bills G."/>
            <person name="Bluhm B."/>
            <person name="Cannon C."/>
            <person name="Castanera R."/>
            <person name="Culley D."/>
            <person name="Daum C."/>
            <person name="Ezra D."/>
            <person name="Gonzalez J."/>
            <person name="Henrissat B."/>
            <person name="Kuo A."/>
            <person name="Liang C."/>
            <person name="Lipzen A."/>
            <person name="Lutzoni F."/>
            <person name="Magnuson J."/>
            <person name="Mondo S."/>
            <person name="Nolan M."/>
            <person name="Ohm R."/>
            <person name="Pangilinan J."/>
            <person name="Park H.-J."/>
            <person name="Ramirez L."/>
            <person name="Alfaro M."/>
            <person name="Sun H."/>
            <person name="Tritt A."/>
            <person name="Yoshinaga Y."/>
            <person name="Zwiers L.-H."/>
            <person name="Turgeon B."/>
            <person name="Goodwin S."/>
            <person name="Spatafora J."/>
            <person name="Crous P."/>
            <person name="Grigoriev I."/>
        </authorList>
    </citation>
    <scope>NUCLEOTIDE SEQUENCE</scope>
    <source>
        <strain evidence="1">ATCC 200398</strain>
    </source>
</reference>
<dbReference type="EMBL" id="MU003516">
    <property type="protein sequence ID" value="KAF2468317.1"/>
    <property type="molecule type" value="Genomic_DNA"/>
</dbReference>
<evidence type="ECO:0000313" key="1">
    <source>
        <dbReference type="EMBL" id="KAF2468317.1"/>
    </source>
</evidence>
<sequence length="551" mass="59585">MGFAWSQATTANFSSCRCFPGDSCWPAPSVWNDFNATVGGKLIATVPLATPCHSMTFNQAECDAIRAKWTVPTTHTETSSSIMAPWFANQSCEAFLPPTSQCVIGAYVQYAVDAHEASNYQATINFAKKHNIRLVIRNTGHDWLGKSTGAGAIAIWTHHMKDTEVLDYESDGYSGKALKVGAGVQFMDAFKAAHDAGLVTVGGTCPTVGMAGGYTQGGGHGLSVSKFGLGADQALEWEVVTADGEILTASPDENADLYWALSGGGGGTYAAVLSLTVKAHPDGLTAGANLTFSAAGISQDKFFDGIEAYISGLPKVLDAGATSTWLNNNDTFILSPAVGVGMSKKKLDALHQPVLDKLKKLGINYTYYSADFPSFLAMYKAMNPETATATFQIGSRLIPRTVITTKTHAFRKALQNIAGYGTWISGVSFNVSKTPHVPNAAFHAWRESLVSLVVGTFYDYQSREKNIVNQKLMTNTIVPHLSSLIPGGGYAYLNEGDPWEPKWQQVFYGENYGRLSFIKRKYDPDDLFYTWTGVGSERWKQAADLRLCKAH</sequence>
<protein>
    <submittedName>
        <fullName evidence="1">FAD binding domain protein</fullName>
    </submittedName>
</protein>
<name>A0ACB6QN70_9PLEO</name>
<evidence type="ECO:0000313" key="2">
    <source>
        <dbReference type="Proteomes" id="UP000799755"/>
    </source>
</evidence>
<proteinExistence type="predicted"/>